<reference evidence="1" key="1">
    <citation type="submission" date="2023-10" db="EMBL/GenBank/DDBJ databases">
        <authorList>
            <person name="Chen Y."/>
            <person name="Shah S."/>
            <person name="Dougan E. K."/>
            <person name="Thang M."/>
            <person name="Chan C."/>
        </authorList>
    </citation>
    <scope>NUCLEOTIDE SEQUENCE [LARGE SCALE GENOMIC DNA]</scope>
</reference>
<evidence type="ECO:0000313" key="1">
    <source>
        <dbReference type="EMBL" id="CAK0891380.1"/>
    </source>
</evidence>
<proteinExistence type="predicted"/>
<dbReference type="Proteomes" id="UP001189429">
    <property type="component" value="Unassembled WGS sequence"/>
</dbReference>
<keyword evidence="2" id="KW-1185">Reference proteome</keyword>
<name>A0ABN9WYJ8_9DINO</name>
<dbReference type="EMBL" id="CAUYUJ010019468">
    <property type="protein sequence ID" value="CAK0891380.1"/>
    <property type="molecule type" value="Genomic_DNA"/>
</dbReference>
<evidence type="ECO:0000313" key="2">
    <source>
        <dbReference type="Proteomes" id="UP001189429"/>
    </source>
</evidence>
<gene>
    <name evidence="1" type="ORF">PCOR1329_LOCUS71351</name>
</gene>
<comment type="caution">
    <text evidence="1">The sequence shown here is derived from an EMBL/GenBank/DDBJ whole genome shotgun (WGS) entry which is preliminary data.</text>
</comment>
<feature type="non-terminal residue" evidence="1">
    <location>
        <position position="104"/>
    </location>
</feature>
<sequence>MFCEAQATETAPEPRDVCQRRLTVASLCSIVSDVMARRCSSAKASQFSLMIRHWPEPPYWPPAAKSPNCFRLPSSAGSVHISEGVAPLPAVPLSEMLRRHESLA</sequence>
<protein>
    <submittedName>
        <fullName evidence="1">Uncharacterized protein</fullName>
    </submittedName>
</protein>
<organism evidence="1 2">
    <name type="scientific">Prorocentrum cordatum</name>
    <dbReference type="NCBI Taxonomy" id="2364126"/>
    <lineage>
        <taxon>Eukaryota</taxon>
        <taxon>Sar</taxon>
        <taxon>Alveolata</taxon>
        <taxon>Dinophyceae</taxon>
        <taxon>Prorocentrales</taxon>
        <taxon>Prorocentraceae</taxon>
        <taxon>Prorocentrum</taxon>
    </lineage>
</organism>
<accession>A0ABN9WYJ8</accession>